<evidence type="ECO:0000313" key="7">
    <source>
        <dbReference type="EMBL" id="MBC5662886.1"/>
    </source>
</evidence>
<dbReference type="Proteomes" id="UP000615234">
    <property type="component" value="Unassembled WGS sequence"/>
</dbReference>
<name>A0A8I0AM35_9FIRM</name>
<dbReference type="GO" id="GO:0008658">
    <property type="term" value="F:penicillin binding"/>
    <property type="evidence" value="ECO:0007669"/>
    <property type="project" value="InterPro"/>
</dbReference>
<dbReference type="PANTHER" id="PTHR30627">
    <property type="entry name" value="PEPTIDOGLYCAN D,D-TRANSPEPTIDASE"/>
    <property type="match status" value="1"/>
</dbReference>
<evidence type="ECO:0000313" key="8">
    <source>
        <dbReference type="Proteomes" id="UP000615234"/>
    </source>
</evidence>
<dbReference type="InterPro" id="IPR036138">
    <property type="entry name" value="PBP_dimer_sf"/>
</dbReference>
<dbReference type="AlphaFoldDB" id="A0A8I0AM35"/>
<dbReference type="GO" id="GO:0005886">
    <property type="term" value="C:plasma membrane"/>
    <property type="evidence" value="ECO:0007669"/>
    <property type="project" value="TreeGrafter"/>
</dbReference>
<feature type="compositionally biased region" description="Polar residues" evidence="4">
    <location>
        <begin position="695"/>
        <end position="711"/>
    </location>
</feature>
<evidence type="ECO:0000259" key="6">
    <source>
        <dbReference type="Pfam" id="PF03717"/>
    </source>
</evidence>
<dbReference type="InterPro" id="IPR012338">
    <property type="entry name" value="Beta-lactam/transpept-like"/>
</dbReference>
<feature type="compositionally biased region" description="Acidic residues" evidence="4">
    <location>
        <begin position="298"/>
        <end position="322"/>
    </location>
</feature>
<comment type="similarity">
    <text evidence="2">Belongs to the transpeptidase family.</text>
</comment>
<feature type="compositionally biased region" description="Low complexity" evidence="4">
    <location>
        <begin position="674"/>
        <end position="687"/>
    </location>
</feature>
<dbReference type="SUPFAM" id="SSF56519">
    <property type="entry name" value="Penicillin binding protein dimerisation domain"/>
    <property type="match status" value="1"/>
</dbReference>
<dbReference type="GO" id="GO:0071555">
    <property type="term" value="P:cell wall organization"/>
    <property type="evidence" value="ECO:0007669"/>
    <property type="project" value="TreeGrafter"/>
</dbReference>
<sequence>MSTKAKNFLRRMKQRLVIIFGIALLFFVVLIGRVIYISLAKGQEYQEEVLDQKTYDSLDIPFERGDIVDRNGNILATSEKVYNLILEPKNILRTDKGKEATKAALIKYFGMEDAKFDECMQNTDSFYKVAMKGLEYADVKAFQEYCNTRDGADVVGVRFEEEYKRKYPNGSLACHLLGYTVSGNVGQGGIEGYYNSYLNGVNGKTYGYLTNDNTVESVTVPAQNGYTVVSTIDLNIQKIIEDNIKEYMQTTGAKKIGVIAMDPDTAEVLGMSTSYGYDPNEPMNTDALRNMKVTVTESTEEPSTEEDSSEEGSSEDTTEATTEEQKDPEKITYDFSSMTDDEFQKAIDGLTSDQTYEALDAVWRNYCISDILEPGSTFKPFTIAGALEDGVVKDSDTFFCKGYEIVAEGTSPIYCHNRSGDGTLTLKQALEQSCNVALMQIAKSEGRETFSKYQDIFNFGNQTGIDLSGEGSGLVYDEEGLNPVELATSSFGQGINVTMIQMAAAFCSLINGGNYYTPHTVRQILDENGSIIENNEPELVRKTISKTTSDLMKQYMAGVVTEGTGSRAAVDGYTIGGKTGTAEKIPRNQGNYVLSFIGFSPVENPQIMLYVAVDEPNVESQSTSGAGALLFHAIMEDLLPYMNVYQSSDEDVTYNGKDEPISSPFEGNVEDSTGEGTTEEGSTAEGDTTAEDTGSENVTSEGTTEAVSENGTSEETTSEETTEAKVQDE</sequence>
<dbReference type="InterPro" id="IPR001460">
    <property type="entry name" value="PCN-bd_Tpept"/>
</dbReference>
<dbReference type="SUPFAM" id="SSF56601">
    <property type="entry name" value="beta-lactamase/transpeptidase-like"/>
    <property type="match status" value="1"/>
</dbReference>
<keyword evidence="3" id="KW-0472">Membrane</keyword>
<feature type="domain" description="Penicillin-binding protein dimerisation" evidence="6">
    <location>
        <begin position="60"/>
        <end position="214"/>
    </location>
</feature>
<feature type="region of interest" description="Disordered" evidence="4">
    <location>
        <begin position="295"/>
        <end position="330"/>
    </location>
</feature>
<dbReference type="Gene3D" id="3.40.710.10">
    <property type="entry name" value="DD-peptidase/beta-lactamase superfamily"/>
    <property type="match status" value="1"/>
</dbReference>
<gene>
    <name evidence="7" type="ORF">H8S09_08270</name>
</gene>
<dbReference type="Gene3D" id="3.90.1310.10">
    <property type="entry name" value="Penicillin-binding protein 2a (Domain 2)"/>
    <property type="match status" value="1"/>
</dbReference>
<dbReference type="PANTHER" id="PTHR30627:SF1">
    <property type="entry name" value="PEPTIDOGLYCAN D,D-TRANSPEPTIDASE FTSI"/>
    <property type="match status" value="1"/>
</dbReference>
<dbReference type="InterPro" id="IPR050515">
    <property type="entry name" value="Beta-lactam/transpept"/>
</dbReference>
<dbReference type="EMBL" id="JACOOX010000004">
    <property type="protein sequence ID" value="MBC5662886.1"/>
    <property type="molecule type" value="Genomic_DNA"/>
</dbReference>
<comment type="caution">
    <text evidence="7">The sequence shown here is derived from an EMBL/GenBank/DDBJ whole genome shotgun (WGS) entry which is preliminary data.</text>
</comment>
<evidence type="ECO:0000259" key="5">
    <source>
        <dbReference type="Pfam" id="PF00905"/>
    </source>
</evidence>
<dbReference type="Pfam" id="PF03717">
    <property type="entry name" value="PBP_dimer"/>
    <property type="match status" value="1"/>
</dbReference>
<accession>A0A8I0AM35</accession>
<evidence type="ECO:0000256" key="3">
    <source>
        <dbReference type="ARBA" id="ARBA00023136"/>
    </source>
</evidence>
<feature type="domain" description="Penicillin-binding protein transpeptidase" evidence="5">
    <location>
        <begin position="353"/>
        <end position="636"/>
    </location>
</feature>
<dbReference type="InterPro" id="IPR005311">
    <property type="entry name" value="PBP_dimer"/>
</dbReference>
<feature type="region of interest" description="Disordered" evidence="4">
    <location>
        <begin position="652"/>
        <end position="729"/>
    </location>
</feature>
<comment type="subcellular location">
    <subcellularLocation>
        <location evidence="1">Membrane</location>
    </subcellularLocation>
</comment>
<evidence type="ECO:0000256" key="2">
    <source>
        <dbReference type="ARBA" id="ARBA00007171"/>
    </source>
</evidence>
<keyword evidence="8" id="KW-1185">Reference proteome</keyword>
<reference evidence="7 8" key="1">
    <citation type="submission" date="2020-08" db="EMBL/GenBank/DDBJ databases">
        <title>Genome public.</title>
        <authorList>
            <person name="Liu C."/>
            <person name="Sun Q."/>
        </authorList>
    </citation>
    <scope>NUCLEOTIDE SEQUENCE [LARGE SCALE GENOMIC DNA]</scope>
    <source>
        <strain evidence="7 8">NSJ-10</strain>
    </source>
</reference>
<evidence type="ECO:0000256" key="1">
    <source>
        <dbReference type="ARBA" id="ARBA00004370"/>
    </source>
</evidence>
<protein>
    <submittedName>
        <fullName evidence="7">Penicillin-binding protein 2</fullName>
    </submittedName>
</protein>
<organism evidence="7 8">
    <name type="scientific">Coprococcus hominis</name>
    <name type="common">ex Liu et al. 2022</name>
    <dbReference type="NCBI Taxonomy" id="2763039"/>
    <lineage>
        <taxon>Bacteria</taxon>
        <taxon>Bacillati</taxon>
        <taxon>Bacillota</taxon>
        <taxon>Clostridia</taxon>
        <taxon>Lachnospirales</taxon>
        <taxon>Lachnospiraceae</taxon>
        <taxon>Coprococcus</taxon>
    </lineage>
</organism>
<evidence type="ECO:0000256" key="4">
    <source>
        <dbReference type="SAM" id="MobiDB-lite"/>
    </source>
</evidence>
<dbReference type="Pfam" id="PF00905">
    <property type="entry name" value="Transpeptidase"/>
    <property type="match status" value="1"/>
</dbReference>
<proteinExistence type="inferred from homology"/>